<dbReference type="PROSITE" id="PS01081">
    <property type="entry name" value="HTH_TETR_1"/>
    <property type="match status" value="1"/>
</dbReference>
<dbReference type="InterPro" id="IPR001647">
    <property type="entry name" value="HTH_TetR"/>
</dbReference>
<dbReference type="AlphaFoldDB" id="A0A1U7NF69"/>
<dbReference type="OrthoDB" id="494991at2"/>
<dbReference type="Gene3D" id="1.10.357.10">
    <property type="entry name" value="Tetracycline Repressor, domain 2"/>
    <property type="match status" value="1"/>
</dbReference>
<evidence type="ECO:0000313" key="5">
    <source>
        <dbReference type="Proteomes" id="UP000186341"/>
    </source>
</evidence>
<gene>
    <name evidence="4" type="ORF">BO222_07925</name>
</gene>
<evidence type="ECO:0000313" key="4">
    <source>
        <dbReference type="EMBL" id="OLU38736.1"/>
    </source>
</evidence>
<dbReference type="InterPro" id="IPR009057">
    <property type="entry name" value="Homeodomain-like_sf"/>
</dbReference>
<sequence>MAKSYDEKRQLILDTAAELFAKKGFKDVSVMDICNSCNITKPTFYKYVVSKESILTDIFKQGEKLVIPNMIELRKQNKLLPAFWTGMTGTLVVAENIGCDLLKSYIVTLLKQSAESDRFNTSLQIEMESIIEELQKQHLIKNMTAPKDIYKLAVYLNRGLLMMWAFNGGTFDLTASFRRSMVTILGIKDGRDLILRSDSDGLVYA</sequence>
<dbReference type="GeneID" id="82203106"/>
<dbReference type="PROSITE" id="PS50977">
    <property type="entry name" value="HTH_TETR_2"/>
    <property type="match status" value="1"/>
</dbReference>
<name>A0A1U7NF69_9FIRM</name>
<dbReference type="PANTHER" id="PTHR43479:SF11">
    <property type="entry name" value="ACREF_ENVCD OPERON REPRESSOR-RELATED"/>
    <property type="match status" value="1"/>
</dbReference>
<dbReference type="Pfam" id="PF00440">
    <property type="entry name" value="TetR_N"/>
    <property type="match status" value="1"/>
</dbReference>
<proteinExistence type="predicted"/>
<organism evidence="4 5">
    <name type="scientific">Ileibacterium valens</name>
    <dbReference type="NCBI Taxonomy" id="1862668"/>
    <lineage>
        <taxon>Bacteria</taxon>
        <taxon>Bacillati</taxon>
        <taxon>Bacillota</taxon>
        <taxon>Erysipelotrichia</taxon>
        <taxon>Erysipelotrichales</taxon>
        <taxon>Erysipelotrichaceae</taxon>
        <taxon>Ileibacterium</taxon>
    </lineage>
</organism>
<evidence type="ECO:0000259" key="3">
    <source>
        <dbReference type="PROSITE" id="PS50977"/>
    </source>
</evidence>
<dbReference type="PRINTS" id="PR00455">
    <property type="entry name" value="HTHTETR"/>
</dbReference>
<protein>
    <recommendedName>
        <fullName evidence="3">HTH tetR-type domain-containing protein</fullName>
    </recommendedName>
</protein>
<keyword evidence="1 2" id="KW-0238">DNA-binding</keyword>
<feature type="DNA-binding region" description="H-T-H motif" evidence="2">
    <location>
        <begin position="29"/>
        <end position="48"/>
    </location>
</feature>
<accession>A0A1U7NF69</accession>
<dbReference type="GO" id="GO:0003677">
    <property type="term" value="F:DNA binding"/>
    <property type="evidence" value="ECO:0007669"/>
    <property type="project" value="UniProtKB-UniRule"/>
</dbReference>
<keyword evidence="5" id="KW-1185">Reference proteome</keyword>
<dbReference type="InterPro" id="IPR050624">
    <property type="entry name" value="HTH-type_Tx_Regulator"/>
</dbReference>
<dbReference type="RefSeq" id="WP_075819975.1">
    <property type="nucleotide sequence ID" value="NZ_CAOUMU010000086.1"/>
</dbReference>
<dbReference type="PANTHER" id="PTHR43479">
    <property type="entry name" value="ACREF/ENVCD OPERON REPRESSOR-RELATED"/>
    <property type="match status" value="1"/>
</dbReference>
<comment type="caution">
    <text evidence="4">The sequence shown here is derived from an EMBL/GenBank/DDBJ whole genome shotgun (WGS) entry which is preliminary data.</text>
</comment>
<dbReference type="SUPFAM" id="SSF46689">
    <property type="entry name" value="Homeodomain-like"/>
    <property type="match status" value="1"/>
</dbReference>
<dbReference type="Proteomes" id="UP000186341">
    <property type="component" value="Unassembled WGS sequence"/>
</dbReference>
<feature type="domain" description="HTH tetR-type" evidence="3">
    <location>
        <begin position="6"/>
        <end position="66"/>
    </location>
</feature>
<evidence type="ECO:0000256" key="1">
    <source>
        <dbReference type="ARBA" id="ARBA00023125"/>
    </source>
</evidence>
<dbReference type="EMBL" id="MPJW01000153">
    <property type="protein sequence ID" value="OLU38736.1"/>
    <property type="molecule type" value="Genomic_DNA"/>
</dbReference>
<dbReference type="InterPro" id="IPR023772">
    <property type="entry name" value="DNA-bd_HTH_TetR-type_CS"/>
</dbReference>
<evidence type="ECO:0000256" key="2">
    <source>
        <dbReference type="PROSITE-ProRule" id="PRU00335"/>
    </source>
</evidence>
<reference evidence="4 5" key="1">
    <citation type="submission" date="2016-11" db="EMBL/GenBank/DDBJ databases">
        <title>Description of two novel members of the family Erysipelotrichaceae: Ileibacterium lipovorans gen. nov., sp. nov. and Dubosiella newyorkensis, gen. nov., sp. nov.</title>
        <authorList>
            <person name="Cox L.M."/>
            <person name="Sohn J."/>
            <person name="Tyrrell K.L."/>
            <person name="Citron D.M."/>
            <person name="Lawson P.A."/>
            <person name="Patel N.B."/>
            <person name="Iizumi T."/>
            <person name="Perez-Perez G.I."/>
            <person name="Goldstein E.J."/>
            <person name="Blaser M.J."/>
        </authorList>
    </citation>
    <scope>NUCLEOTIDE SEQUENCE [LARGE SCALE GENOMIC DNA]</scope>
    <source>
        <strain evidence="4 5">NYU-BL-A3</strain>
    </source>
</reference>